<proteinExistence type="predicted"/>
<name>A0A919GPN3_9ACTN</name>
<accession>A0A919GPN3</accession>
<evidence type="ECO:0000313" key="3">
    <source>
        <dbReference type="Proteomes" id="UP000603227"/>
    </source>
</evidence>
<evidence type="ECO:0000313" key="2">
    <source>
        <dbReference type="EMBL" id="GHH87585.1"/>
    </source>
</evidence>
<keyword evidence="1" id="KW-1133">Transmembrane helix</keyword>
<sequence>MTLILAAVGVPLLLALTLGSRLAASVSGPLTLGMLTLLVGALTMVAAALWYDRSCRDCQHIL</sequence>
<evidence type="ECO:0000256" key="1">
    <source>
        <dbReference type="SAM" id="Phobius"/>
    </source>
</evidence>
<comment type="caution">
    <text evidence="2">The sequence shown here is derived from an EMBL/GenBank/DDBJ whole genome shotgun (WGS) entry which is preliminary data.</text>
</comment>
<organism evidence="2 3">
    <name type="scientific">Streptomyces capitiformicae</name>
    <dbReference type="NCBI Taxonomy" id="2014920"/>
    <lineage>
        <taxon>Bacteria</taxon>
        <taxon>Bacillati</taxon>
        <taxon>Actinomycetota</taxon>
        <taxon>Actinomycetes</taxon>
        <taxon>Kitasatosporales</taxon>
        <taxon>Streptomycetaceae</taxon>
        <taxon>Streptomyces</taxon>
    </lineage>
</organism>
<feature type="transmembrane region" description="Helical" evidence="1">
    <location>
        <begin position="33"/>
        <end position="51"/>
    </location>
</feature>
<keyword evidence="1" id="KW-0472">Membrane</keyword>
<keyword evidence="1" id="KW-0812">Transmembrane</keyword>
<dbReference type="AlphaFoldDB" id="A0A919GPN3"/>
<gene>
    <name evidence="2" type="ORF">GCM10017771_29420</name>
</gene>
<reference evidence="2" key="2">
    <citation type="submission" date="2020-09" db="EMBL/GenBank/DDBJ databases">
        <authorList>
            <person name="Sun Q."/>
            <person name="Zhou Y."/>
        </authorList>
    </citation>
    <scope>NUCLEOTIDE SEQUENCE</scope>
    <source>
        <strain evidence="2">CGMCC 4.7403</strain>
    </source>
</reference>
<keyword evidence="3" id="KW-1185">Reference proteome</keyword>
<dbReference type="Proteomes" id="UP000603227">
    <property type="component" value="Unassembled WGS sequence"/>
</dbReference>
<dbReference type="RefSeq" id="WP_189782885.1">
    <property type="nucleotide sequence ID" value="NZ_BNAT01000008.1"/>
</dbReference>
<protein>
    <submittedName>
        <fullName evidence="2">Uncharacterized protein</fullName>
    </submittedName>
</protein>
<reference evidence="2" key="1">
    <citation type="journal article" date="2014" name="Int. J. Syst. Evol. Microbiol.">
        <title>Complete genome sequence of Corynebacterium casei LMG S-19264T (=DSM 44701T), isolated from a smear-ripened cheese.</title>
        <authorList>
            <consortium name="US DOE Joint Genome Institute (JGI-PGF)"/>
            <person name="Walter F."/>
            <person name="Albersmeier A."/>
            <person name="Kalinowski J."/>
            <person name="Ruckert C."/>
        </authorList>
    </citation>
    <scope>NUCLEOTIDE SEQUENCE</scope>
    <source>
        <strain evidence="2">CGMCC 4.7403</strain>
    </source>
</reference>
<dbReference type="EMBL" id="BNAT01000008">
    <property type="protein sequence ID" value="GHH87585.1"/>
    <property type="molecule type" value="Genomic_DNA"/>
</dbReference>